<accession>A0A1F4S2Q8</accession>
<dbReference type="Gene3D" id="3.30.460.10">
    <property type="entry name" value="Beta Polymerase, domain 2"/>
    <property type="match status" value="1"/>
</dbReference>
<organism evidence="2 3">
    <name type="scientific">candidate division WOR-1 bacterium RIFOXYB2_FULL_36_35</name>
    <dbReference type="NCBI Taxonomy" id="1802578"/>
    <lineage>
        <taxon>Bacteria</taxon>
        <taxon>Bacillati</taxon>
        <taxon>Saganbacteria</taxon>
    </lineage>
</organism>
<proteinExistence type="predicted"/>
<evidence type="ECO:0000259" key="1">
    <source>
        <dbReference type="Pfam" id="PF18765"/>
    </source>
</evidence>
<reference evidence="2 3" key="1">
    <citation type="journal article" date="2016" name="Nat. Commun.">
        <title>Thousands of microbial genomes shed light on interconnected biogeochemical processes in an aquifer system.</title>
        <authorList>
            <person name="Anantharaman K."/>
            <person name="Brown C.T."/>
            <person name="Hug L.A."/>
            <person name="Sharon I."/>
            <person name="Castelle C.J."/>
            <person name="Probst A.J."/>
            <person name="Thomas B.C."/>
            <person name="Singh A."/>
            <person name="Wilkins M.J."/>
            <person name="Karaoz U."/>
            <person name="Brodie E.L."/>
            <person name="Williams K.H."/>
            <person name="Hubbard S.S."/>
            <person name="Banfield J.F."/>
        </authorList>
    </citation>
    <scope>NUCLEOTIDE SEQUENCE [LARGE SCALE GENOMIC DNA]</scope>
</reference>
<evidence type="ECO:0000313" key="2">
    <source>
        <dbReference type="EMBL" id="OGC14659.1"/>
    </source>
</evidence>
<evidence type="ECO:0000313" key="3">
    <source>
        <dbReference type="Proteomes" id="UP000177905"/>
    </source>
</evidence>
<dbReference type="SUPFAM" id="SSF81301">
    <property type="entry name" value="Nucleotidyltransferase"/>
    <property type="match status" value="1"/>
</dbReference>
<feature type="domain" description="Polymerase beta nucleotidyltransferase" evidence="1">
    <location>
        <begin position="29"/>
        <end position="103"/>
    </location>
</feature>
<dbReference type="Proteomes" id="UP000177905">
    <property type="component" value="Unassembled WGS sequence"/>
</dbReference>
<dbReference type="AlphaFoldDB" id="A0A1F4S2Q8"/>
<dbReference type="CDD" id="cd05403">
    <property type="entry name" value="NT_KNTase_like"/>
    <property type="match status" value="1"/>
</dbReference>
<protein>
    <recommendedName>
        <fullName evidence="1">Polymerase beta nucleotidyltransferase domain-containing protein</fullName>
    </recommendedName>
</protein>
<dbReference type="InterPro" id="IPR043519">
    <property type="entry name" value="NT_sf"/>
</dbReference>
<name>A0A1F4S2Q8_UNCSA</name>
<dbReference type="EMBL" id="MEUA01000033">
    <property type="protein sequence ID" value="OGC14659.1"/>
    <property type="molecule type" value="Genomic_DNA"/>
</dbReference>
<comment type="caution">
    <text evidence="2">The sequence shown here is derived from an EMBL/GenBank/DDBJ whole genome shotgun (WGS) entry which is preliminary data.</text>
</comment>
<dbReference type="InterPro" id="IPR041633">
    <property type="entry name" value="Polbeta"/>
</dbReference>
<dbReference type="Pfam" id="PF18765">
    <property type="entry name" value="Polbeta"/>
    <property type="match status" value="1"/>
</dbReference>
<sequence>MVNPASEKILSDVKVIVLRVILNYLPQKNVFIFLFGSQVSKEEFSASDIDVGLLCDDKVDNSILVKIKDEIAEKVRTLRHIDLIDFNTVNDKLFLESALRRIIIWHETPKSKIYLDNLKKRLGV</sequence>
<gene>
    <name evidence="2" type="ORF">A2290_01255</name>
</gene>